<gene>
    <name evidence="2" type="ORF">EXIGLDRAFT_484438</name>
</gene>
<dbReference type="InParanoid" id="A0A165PK49"/>
<feature type="region of interest" description="Disordered" evidence="1">
    <location>
        <begin position="172"/>
        <end position="192"/>
    </location>
</feature>
<name>A0A165PK49_EXIGL</name>
<dbReference type="AlphaFoldDB" id="A0A165PK49"/>
<keyword evidence="3" id="KW-1185">Reference proteome</keyword>
<evidence type="ECO:0000256" key="1">
    <source>
        <dbReference type="SAM" id="MobiDB-lite"/>
    </source>
</evidence>
<organism evidence="2 3">
    <name type="scientific">Exidia glandulosa HHB12029</name>
    <dbReference type="NCBI Taxonomy" id="1314781"/>
    <lineage>
        <taxon>Eukaryota</taxon>
        <taxon>Fungi</taxon>
        <taxon>Dikarya</taxon>
        <taxon>Basidiomycota</taxon>
        <taxon>Agaricomycotina</taxon>
        <taxon>Agaricomycetes</taxon>
        <taxon>Auriculariales</taxon>
        <taxon>Exidiaceae</taxon>
        <taxon>Exidia</taxon>
    </lineage>
</organism>
<feature type="region of interest" description="Disordered" evidence="1">
    <location>
        <begin position="112"/>
        <end position="141"/>
    </location>
</feature>
<feature type="region of interest" description="Disordered" evidence="1">
    <location>
        <begin position="67"/>
        <end position="94"/>
    </location>
</feature>
<dbReference type="EMBL" id="KV425889">
    <property type="protein sequence ID" value="KZW02287.1"/>
    <property type="molecule type" value="Genomic_DNA"/>
</dbReference>
<dbReference type="Proteomes" id="UP000077266">
    <property type="component" value="Unassembled WGS sequence"/>
</dbReference>
<proteinExistence type="predicted"/>
<evidence type="ECO:0000313" key="2">
    <source>
        <dbReference type="EMBL" id="KZW02287.1"/>
    </source>
</evidence>
<protein>
    <submittedName>
        <fullName evidence="2">Uncharacterized protein</fullName>
    </submittedName>
</protein>
<feature type="compositionally biased region" description="Low complexity" evidence="1">
    <location>
        <begin position="82"/>
        <end position="94"/>
    </location>
</feature>
<reference evidence="2 3" key="1">
    <citation type="journal article" date="2016" name="Mol. Biol. Evol.">
        <title>Comparative Genomics of Early-Diverging Mushroom-Forming Fungi Provides Insights into the Origins of Lignocellulose Decay Capabilities.</title>
        <authorList>
            <person name="Nagy L.G."/>
            <person name="Riley R."/>
            <person name="Tritt A."/>
            <person name="Adam C."/>
            <person name="Daum C."/>
            <person name="Floudas D."/>
            <person name="Sun H."/>
            <person name="Yadav J.S."/>
            <person name="Pangilinan J."/>
            <person name="Larsson K.H."/>
            <person name="Matsuura K."/>
            <person name="Barry K."/>
            <person name="Labutti K."/>
            <person name="Kuo R."/>
            <person name="Ohm R.A."/>
            <person name="Bhattacharya S.S."/>
            <person name="Shirouzu T."/>
            <person name="Yoshinaga Y."/>
            <person name="Martin F.M."/>
            <person name="Grigoriev I.V."/>
            <person name="Hibbett D.S."/>
        </authorList>
    </citation>
    <scope>NUCLEOTIDE SEQUENCE [LARGE SCALE GENOMIC DNA]</scope>
    <source>
        <strain evidence="2 3">HHB12029</strain>
    </source>
</reference>
<accession>A0A165PK49</accession>
<sequence length="231" mass="25833">MQHFFSVFISIVRPPVLQVRVRARAPSSAVRHTRKRENRRVNMLREFLACFPSLRLGYDSVYHARPKSRASTANPPARWTLPSSSTLPHSPSFPSSWVPASCTIPTHEYRRPLLHDGDSARPSPTPTSLFPSAQDRDPQSTSTAAFSWSRILHACWYGEYRDWTKTDSVTMEDLSRSPAPSSPPYFPSSSRSDDIGAVRLVDACTPGHDTLPRRTNTSSFAFKPAARCTSS</sequence>
<evidence type="ECO:0000313" key="3">
    <source>
        <dbReference type="Proteomes" id="UP000077266"/>
    </source>
</evidence>